<evidence type="ECO:0000313" key="9">
    <source>
        <dbReference type="Proteomes" id="UP001208938"/>
    </source>
</evidence>
<dbReference type="EMBL" id="JAPDFL010000001">
    <property type="protein sequence ID" value="MCW1931825.1"/>
    <property type="molecule type" value="Genomic_DNA"/>
</dbReference>
<dbReference type="RefSeq" id="WP_264504910.1">
    <property type="nucleotide sequence ID" value="NZ_JAPDFL010000001.1"/>
</dbReference>
<dbReference type="PANTHER" id="PTHR22926:SF3">
    <property type="entry name" value="UNDECAPRENYL-PHOSPHATE ALPHA-N-ACETYLGLUCOSAMINYL 1-PHOSPHATE TRANSFERASE"/>
    <property type="match status" value="1"/>
</dbReference>
<feature type="transmembrane region" description="Helical" evidence="7">
    <location>
        <begin position="115"/>
        <end position="132"/>
    </location>
</feature>
<keyword evidence="9" id="KW-1185">Reference proteome</keyword>
<dbReference type="Pfam" id="PF00953">
    <property type="entry name" value="Glycos_transf_4"/>
    <property type="match status" value="1"/>
</dbReference>
<keyword evidence="3" id="KW-0808">Transferase</keyword>
<keyword evidence="6 7" id="KW-0472">Membrane</keyword>
<evidence type="ECO:0000256" key="3">
    <source>
        <dbReference type="ARBA" id="ARBA00022679"/>
    </source>
</evidence>
<evidence type="ECO:0000313" key="8">
    <source>
        <dbReference type="EMBL" id="MCW1931825.1"/>
    </source>
</evidence>
<feature type="transmembrane region" description="Helical" evidence="7">
    <location>
        <begin position="229"/>
        <end position="248"/>
    </location>
</feature>
<evidence type="ECO:0000256" key="7">
    <source>
        <dbReference type="SAM" id="Phobius"/>
    </source>
</evidence>
<evidence type="ECO:0000256" key="1">
    <source>
        <dbReference type="ARBA" id="ARBA00004651"/>
    </source>
</evidence>
<evidence type="ECO:0000256" key="6">
    <source>
        <dbReference type="ARBA" id="ARBA00023136"/>
    </source>
</evidence>
<evidence type="ECO:0000256" key="2">
    <source>
        <dbReference type="ARBA" id="ARBA00022475"/>
    </source>
</evidence>
<feature type="transmembrane region" description="Helical" evidence="7">
    <location>
        <begin position="28"/>
        <end position="49"/>
    </location>
</feature>
<comment type="subcellular location">
    <subcellularLocation>
        <location evidence="1">Cell membrane</location>
        <topology evidence="1">Multi-pass membrane protein</topology>
    </subcellularLocation>
</comment>
<feature type="transmembrane region" description="Helical" evidence="7">
    <location>
        <begin position="144"/>
        <end position="161"/>
    </location>
</feature>
<accession>A0ABT3GWD4</accession>
<dbReference type="PANTHER" id="PTHR22926">
    <property type="entry name" value="PHOSPHO-N-ACETYLMURAMOYL-PENTAPEPTIDE-TRANSFERASE"/>
    <property type="match status" value="1"/>
</dbReference>
<feature type="transmembrane region" description="Helical" evidence="7">
    <location>
        <begin position="254"/>
        <end position="273"/>
    </location>
</feature>
<comment type="caution">
    <text evidence="8">The sequence shown here is derived from an EMBL/GenBank/DDBJ whole genome shotgun (WGS) entry which is preliminary data.</text>
</comment>
<evidence type="ECO:0000256" key="4">
    <source>
        <dbReference type="ARBA" id="ARBA00022692"/>
    </source>
</evidence>
<name>A0ABT3GWD4_9RHOB</name>
<evidence type="ECO:0000256" key="5">
    <source>
        <dbReference type="ARBA" id="ARBA00022989"/>
    </source>
</evidence>
<proteinExistence type="predicted"/>
<keyword evidence="4 7" id="KW-0812">Transmembrane</keyword>
<feature type="transmembrane region" description="Helical" evidence="7">
    <location>
        <begin position="61"/>
        <end position="82"/>
    </location>
</feature>
<sequence length="300" mass="31572">MWLLLMVAVVPLFVSGGAEDLGFRVSPAGRLAAAVLSSALAVILTGAWIGHTGLYALDPLFAWSPFAVVITVVAAATISHAFNLIDGLNGLSGSTAVLASGGIAATAFLVGDTEIAMMGVLLAAATMGFLVLNFPSGKIFLGDAGAYTLGFLLAWMGIALISRNPDVAPISVVMIMFWPLADLSLAIYRRYRCNLPVSHPDRLHFHQIVMRGLEICVLGRGRRSVANPMATLVLLPLIATPVVLGVLMHDLPRLSFVALVACLAAFFGIYGLGMRLATSRARSSLMSSLTAPRGRAWGRA</sequence>
<keyword evidence="5 7" id="KW-1133">Transmembrane helix</keyword>
<protein>
    <submittedName>
        <fullName evidence="8">Glycosyltransferase</fullName>
    </submittedName>
</protein>
<gene>
    <name evidence="8" type="ORF">OKW52_06010</name>
</gene>
<feature type="transmembrane region" description="Helical" evidence="7">
    <location>
        <begin position="167"/>
        <end position="188"/>
    </location>
</feature>
<keyword evidence="2" id="KW-1003">Cell membrane</keyword>
<dbReference type="Proteomes" id="UP001208938">
    <property type="component" value="Unassembled WGS sequence"/>
</dbReference>
<dbReference type="InterPro" id="IPR000715">
    <property type="entry name" value="Glycosyl_transferase_4"/>
</dbReference>
<dbReference type="CDD" id="cd06912">
    <property type="entry name" value="GT_MraY_like"/>
    <property type="match status" value="1"/>
</dbReference>
<organism evidence="8 9">
    <name type="scientific">Pararhodobacter zhoushanensis</name>
    <dbReference type="NCBI Taxonomy" id="2479545"/>
    <lineage>
        <taxon>Bacteria</taxon>
        <taxon>Pseudomonadati</taxon>
        <taxon>Pseudomonadota</taxon>
        <taxon>Alphaproteobacteria</taxon>
        <taxon>Rhodobacterales</taxon>
        <taxon>Paracoccaceae</taxon>
        <taxon>Pararhodobacter</taxon>
    </lineage>
</organism>
<reference evidence="8 9" key="1">
    <citation type="submission" date="2022-10" db="EMBL/GenBank/DDBJ databases">
        <title>Pararhodobacter sp. nov., isolated from marine algae.</title>
        <authorList>
            <person name="Choi B.J."/>
            <person name="Kim J.M."/>
            <person name="Lee J.K."/>
            <person name="Choi D.G."/>
            <person name="Jeon C.O."/>
        </authorList>
    </citation>
    <scope>NUCLEOTIDE SEQUENCE [LARGE SCALE GENOMIC DNA]</scope>
    <source>
        <strain evidence="8 9">ZQ420</strain>
    </source>
</reference>